<feature type="region of interest" description="Disordered" evidence="1">
    <location>
        <begin position="1"/>
        <end position="32"/>
    </location>
</feature>
<dbReference type="EMBL" id="ML978078">
    <property type="protein sequence ID" value="KAF2009546.1"/>
    <property type="molecule type" value="Genomic_DNA"/>
</dbReference>
<reference evidence="2" key="1">
    <citation type="journal article" date="2020" name="Stud. Mycol.">
        <title>101 Dothideomycetes genomes: a test case for predicting lifestyles and emergence of pathogens.</title>
        <authorList>
            <person name="Haridas S."/>
            <person name="Albert R."/>
            <person name="Binder M."/>
            <person name="Bloem J."/>
            <person name="Labutti K."/>
            <person name="Salamov A."/>
            <person name="Andreopoulos B."/>
            <person name="Baker S."/>
            <person name="Barry K."/>
            <person name="Bills G."/>
            <person name="Bluhm B."/>
            <person name="Cannon C."/>
            <person name="Castanera R."/>
            <person name="Culley D."/>
            <person name="Daum C."/>
            <person name="Ezra D."/>
            <person name="Gonzalez J."/>
            <person name="Henrissat B."/>
            <person name="Kuo A."/>
            <person name="Liang C."/>
            <person name="Lipzen A."/>
            <person name="Lutzoni F."/>
            <person name="Magnuson J."/>
            <person name="Mondo S."/>
            <person name="Nolan M."/>
            <person name="Ohm R."/>
            <person name="Pangilinan J."/>
            <person name="Park H.-J."/>
            <person name="Ramirez L."/>
            <person name="Alfaro M."/>
            <person name="Sun H."/>
            <person name="Tritt A."/>
            <person name="Yoshinaga Y."/>
            <person name="Zwiers L.-H."/>
            <person name="Turgeon B."/>
            <person name="Goodwin S."/>
            <person name="Spatafora J."/>
            <person name="Crous P."/>
            <person name="Grigoriev I."/>
        </authorList>
    </citation>
    <scope>NUCLEOTIDE SEQUENCE</scope>
    <source>
        <strain evidence="2">CBS 175.79</strain>
    </source>
</reference>
<feature type="compositionally biased region" description="Basic and acidic residues" evidence="1">
    <location>
        <begin position="1"/>
        <end position="19"/>
    </location>
</feature>
<gene>
    <name evidence="2" type="ORF">BU24DRAFT_455508</name>
</gene>
<keyword evidence="3" id="KW-1185">Reference proteome</keyword>
<evidence type="ECO:0000313" key="2">
    <source>
        <dbReference type="EMBL" id="KAF2009546.1"/>
    </source>
</evidence>
<accession>A0A6A5X9I0</accession>
<dbReference type="Proteomes" id="UP000799778">
    <property type="component" value="Unassembled WGS sequence"/>
</dbReference>
<organism evidence="2 3">
    <name type="scientific">Aaosphaeria arxii CBS 175.79</name>
    <dbReference type="NCBI Taxonomy" id="1450172"/>
    <lineage>
        <taxon>Eukaryota</taxon>
        <taxon>Fungi</taxon>
        <taxon>Dikarya</taxon>
        <taxon>Ascomycota</taxon>
        <taxon>Pezizomycotina</taxon>
        <taxon>Dothideomycetes</taxon>
        <taxon>Pleosporomycetidae</taxon>
        <taxon>Pleosporales</taxon>
        <taxon>Pleosporales incertae sedis</taxon>
        <taxon>Aaosphaeria</taxon>
    </lineage>
</organism>
<name>A0A6A5X9I0_9PLEO</name>
<feature type="compositionally biased region" description="Low complexity" evidence="1">
    <location>
        <begin position="170"/>
        <end position="184"/>
    </location>
</feature>
<protein>
    <recommendedName>
        <fullName evidence="4">BZIP domain-containing protein</fullName>
    </recommendedName>
</protein>
<evidence type="ECO:0008006" key="4">
    <source>
        <dbReference type="Google" id="ProtNLM"/>
    </source>
</evidence>
<dbReference type="RefSeq" id="XP_033377885.1">
    <property type="nucleotide sequence ID" value="XM_033531375.1"/>
</dbReference>
<dbReference type="OrthoDB" id="4505928at2759"/>
<evidence type="ECO:0000256" key="1">
    <source>
        <dbReference type="SAM" id="MobiDB-lite"/>
    </source>
</evidence>
<dbReference type="GeneID" id="54288772"/>
<feature type="compositionally biased region" description="Gly residues" evidence="1">
    <location>
        <begin position="112"/>
        <end position="124"/>
    </location>
</feature>
<proteinExistence type="predicted"/>
<feature type="compositionally biased region" description="Pro residues" evidence="1">
    <location>
        <begin position="160"/>
        <end position="169"/>
    </location>
</feature>
<dbReference type="PANTHER" id="PTHR42070">
    <property type="entry name" value="FILAMENT ASSOCIATED PROTEIN, PUTATIVE (AFU_ORTHOLOGUE AFUA_8G06630)-RELATED"/>
    <property type="match status" value="1"/>
</dbReference>
<evidence type="ECO:0000313" key="3">
    <source>
        <dbReference type="Proteomes" id="UP000799778"/>
    </source>
</evidence>
<sequence length="261" mass="27607">MSQKSKDPSSATRIRDNQRRSRSRRAAHLQSLQQRVQEFERQGVAATLEMQQAARKVSRDNVRLRALLAMRGVGAEEVEAWLRAGEDGDGDVGMDVVSRERCATGVQHRGIGVEGSGLEGGAEGGYQVQSRHGCGRSSTDVQSRRTPEPQSNDIAAPVPHNAPPQPSSPPTTSTDPSPEDCPTTLTCFCPPPPAPSTTTITTTSTSSGLNISCEAAAVIIAQMRGGDGNADDEAIRAALGCRGRETCTVKNSTVLQIMDGG</sequence>
<dbReference type="AlphaFoldDB" id="A0A6A5X9I0"/>
<dbReference type="PANTHER" id="PTHR42070:SF1">
    <property type="entry name" value="FILAMENT ASSOCIATED PROTEIN, PUTATIVE (AFU_ORTHOLOGUE AFUA_8G06630)-RELATED"/>
    <property type="match status" value="1"/>
</dbReference>
<feature type="region of interest" description="Disordered" evidence="1">
    <location>
        <begin position="111"/>
        <end position="184"/>
    </location>
</feature>